<dbReference type="AlphaFoldDB" id="X1T5M1"/>
<dbReference type="EMBL" id="BARW01017255">
    <property type="protein sequence ID" value="GAJ00514.1"/>
    <property type="molecule type" value="Genomic_DNA"/>
</dbReference>
<dbReference type="InterPro" id="IPR011324">
    <property type="entry name" value="Cytotoxic_necrot_fac-like_cat"/>
</dbReference>
<dbReference type="GO" id="GO:0006935">
    <property type="term" value="P:chemotaxis"/>
    <property type="evidence" value="ECO:0007669"/>
    <property type="project" value="UniProtKB-KW"/>
</dbReference>
<keyword evidence="1" id="KW-0145">Chemotaxis</keyword>
<evidence type="ECO:0008006" key="4">
    <source>
        <dbReference type="Google" id="ProtNLM"/>
    </source>
</evidence>
<dbReference type="Gene3D" id="3.30.1330.200">
    <property type="match status" value="1"/>
</dbReference>
<name>X1T5M1_9ZZZZ</name>
<evidence type="ECO:0000256" key="2">
    <source>
        <dbReference type="ARBA" id="ARBA00022801"/>
    </source>
</evidence>
<evidence type="ECO:0000313" key="3">
    <source>
        <dbReference type="EMBL" id="GAJ00514.1"/>
    </source>
</evidence>
<dbReference type="GO" id="GO:0050568">
    <property type="term" value="F:protein-glutamine glutaminase activity"/>
    <property type="evidence" value="ECO:0007669"/>
    <property type="project" value="InterPro"/>
</dbReference>
<proteinExistence type="inferred from homology"/>
<comment type="caution">
    <text evidence="3">The sequence shown here is derived from an EMBL/GenBank/DDBJ whole genome shotgun (WGS) entry which is preliminary data.</text>
</comment>
<dbReference type="Pfam" id="PF03975">
    <property type="entry name" value="CheD"/>
    <property type="match status" value="1"/>
</dbReference>
<accession>X1T5M1</accession>
<protein>
    <recommendedName>
        <fullName evidence="4">Chemoreceptor glutamine deamidase CheD</fullName>
    </recommendedName>
</protein>
<evidence type="ECO:0000256" key="1">
    <source>
        <dbReference type="ARBA" id="ARBA00022500"/>
    </source>
</evidence>
<sequence>MTELVEVGIGEMKLAKAPIKLITRNLGSCVGVVLYDCFNKLGVLIHVKLPTAEGVKNRASSASYAELAIPLAVSELQKEGTRAGLLVAKIVGGSSMFPVKDPNLMIGRNNLNTIKRILRELNIKIVGEHTGGTHSRTMEFDSQTGKVRLRLDNGREEFL</sequence>
<gene>
    <name evidence="3" type="ORF">S12H4_29854</name>
</gene>
<dbReference type="InterPro" id="IPR005659">
    <property type="entry name" value="Chemorcpt_Glu_NH3ase_CheD"/>
</dbReference>
<keyword evidence="2" id="KW-0378">Hydrolase</keyword>
<dbReference type="PANTHER" id="PTHR35147:SF1">
    <property type="entry name" value="CHEMORECEPTOR GLUTAMINE DEAMIDASE CHED-RELATED"/>
    <property type="match status" value="1"/>
</dbReference>
<dbReference type="SUPFAM" id="SSF64438">
    <property type="entry name" value="CNF1/YfiH-like putative cysteine hydrolases"/>
    <property type="match status" value="1"/>
</dbReference>
<organism evidence="3">
    <name type="scientific">marine sediment metagenome</name>
    <dbReference type="NCBI Taxonomy" id="412755"/>
    <lineage>
        <taxon>unclassified sequences</taxon>
        <taxon>metagenomes</taxon>
        <taxon>ecological metagenomes</taxon>
    </lineage>
</organism>
<dbReference type="CDD" id="cd16352">
    <property type="entry name" value="CheD"/>
    <property type="match status" value="1"/>
</dbReference>
<dbReference type="PANTHER" id="PTHR35147">
    <property type="entry name" value="CHEMORECEPTOR GLUTAMINE DEAMIDASE CHED-RELATED"/>
    <property type="match status" value="1"/>
</dbReference>
<dbReference type="InterPro" id="IPR038592">
    <property type="entry name" value="CheD-like_sf"/>
</dbReference>
<reference evidence="3" key="1">
    <citation type="journal article" date="2014" name="Front. Microbiol.">
        <title>High frequency of phylogenetically diverse reductive dehalogenase-homologous genes in deep subseafloor sedimentary metagenomes.</title>
        <authorList>
            <person name="Kawai M."/>
            <person name="Futagami T."/>
            <person name="Toyoda A."/>
            <person name="Takaki Y."/>
            <person name="Nishi S."/>
            <person name="Hori S."/>
            <person name="Arai W."/>
            <person name="Tsubouchi T."/>
            <person name="Morono Y."/>
            <person name="Uchiyama I."/>
            <person name="Ito T."/>
            <person name="Fujiyama A."/>
            <person name="Inagaki F."/>
            <person name="Takami H."/>
        </authorList>
    </citation>
    <scope>NUCLEOTIDE SEQUENCE</scope>
    <source>
        <strain evidence="3">Expedition CK06-06</strain>
    </source>
</reference>
<dbReference type="HAMAP" id="MF_01440">
    <property type="entry name" value="CheD"/>
    <property type="match status" value="1"/>
</dbReference>